<dbReference type="Proteomes" id="UP000680279">
    <property type="component" value="Unassembled WGS sequence"/>
</dbReference>
<dbReference type="EMBL" id="BOQT01000001">
    <property type="protein sequence ID" value="GIN19375.1"/>
    <property type="molecule type" value="Genomic_DNA"/>
</dbReference>
<name>A0ABQ4K0T3_9BACI</name>
<organism evidence="1 2">
    <name type="scientific">Siminovitchia fordii</name>
    <dbReference type="NCBI Taxonomy" id="254759"/>
    <lineage>
        <taxon>Bacteria</taxon>
        <taxon>Bacillati</taxon>
        <taxon>Bacillota</taxon>
        <taxon>Bacilli</taxon>
        <taxon>Bacillales</taxon>
        <taxon>Bacillaceae</taxon>
        <taxon>Siminovitchia</taxon>
    </lineage>
</organism>
<protein>
    <submittedName>
        <fullName evidence="1">Uncharacterized protein</fullName>
    </submittedName>
</protein>
<comment type="caution">
    <text evidence="1">The sequence shown here is derived from an EMBL/GenBank/DDBJ whole genome shotgun (WGS) entry which is preliminary data.</text>
</comment>
<sequence>MAVLPIDPKFKQSRFYKNHENPRDVSRVFTFLGKVKGLFWFGNTDMNETVNRFLGF</sequence>
<evidence type="ECO:0000313" key="2">
    <source>
        <dbReference type="Proteomes" id="UP000680279"/>
    </source>
</evidence>
<gene>
    <name evidence="1" type="ORF">J1TS3_05090</name>
</gene>
<keyword evidence="2" id="KW-1185">Reference proteome</keyword>
<evidence type="ECO:0000313" key="1">
    <source>
        <dbReference type="EMBL" id="GIN19375.1"/>
    </source>
</evidence>
<proteinExistence type="predicted"/>
<accession>A0ABQ4K0T3</accession>
<reference evidence="1 2" key="1">
    <citation type="submission" date="2021-03" db="EMBL/GenBank/DDBJ databases">
        <title>Antimicrobial resistance genes in bacteria isolated from Japanese honey, and their potential for conferring macrolide and lincosamide resistance in the American foulbrood pathogen Paenibacillus larvae.</title>
        <authorList>
            <person name="Okamoto M."/>
            <person name="Kumagai M."/>
            <person name="Kanamori H."/>
            <person name="Takamatsu D."/>
        </authorList>
    </citation>
    <scope>NUCLEOTIDE SEQUENCE [LARGE SCALE GENOMIC DNA]</scope>
    <source>
        <strain evidence="1 2">J1TS3</strain>
    </source>
</reference>